<dbReference type="FunFam" id="1.10.472.10:FF:000007">
    <property type="entry name" value="Transcription factor IIIB 90 kDa subunit"/>
    <property type="match status" value="1"/>
</dbReference>
<keyword evidence="3" id="KW-0479">Metal-binding</keyword>
<evidence type="ECO:0000256" key="13">
    <source>
        <dbReference type="SAM" id="Coils"/>
    </source>
</evidence>
<dbReference type="PANTHER" id="PTHR11618:SF4">
    <property type="entry name" value="TRANSCRIPTION FACTOR IIIB 90 KDA SUBUNIT"/>
    <property type="match status" value="1"/>
</dbReference>
<evidence type="ECO:0000256" key="2">
    <source>
        <dbReference type="ARBA" id="ARBA00010857"/>
    </source>
</evidence>
<dbReference type="PROSITE" id="PS51134">
    <property type="entry name" value="ZF_TFIIB"/>
    <property type="match status" value="1"/>
</dbReference>
<dbReference type="Pfam" id="PF08271">
    <property type="entry name" value="Zn_Ribbon_TF"/>
    <property type="match status" value="1"/>
</dbReference>
<dbReference type="CDD" id="cd20554">
    <property type="entry name" value="CYCLIN_TFIIIB90_rpt2"/>
    <property type="match status" value="1"/>
</dbReference>
<sequence>MSSGRKCKNCGSSSIEVDPARGDAVCTDCGSVLEDNIIVAEVQYEEGANGTSNAIGQFVSSDSKGGSTKFGASFHVGGGLESREFTLRKARNGITQLGTQLKLNQHCIDTACTFFKMALSSNLTRGRKNSHVYAACVYLSCRTEKTEHLLIDISDVLQLCCYELGRTYLKLAQALCISVPSVDPCLYILRFASKLEFGAKTQQVTNTALRLVQRMKRDSIHSGRRPSGLCGAALLIAARLHEFNRSIPDIVKVVKIHESTMRKRLTEFGDTPSSSLTLEEFMTVDLEEEQDPPSFKAARKKDKERLMKVMEEESDQFNDLQKTIEVQLEQIKTKSNKLPVFRNEKNLEQSDAEKFIHESTMSVIQEIIEENEDAPNCSFPVELGPNIESIGLPNSLEDTCNALPRRENEIELNLDFDDIDDEELDTYILTEAESETKHTLWTEINADYLQKQKDKEEQLKKETEEGKPEKKPRKRPTKRTRIGPANSAGEAIERIIHEKKISSKINYDVLKNLNISPSDDTPTPTPNEESATGLDSAKRLKYSSDIIHEQTPKRAPRGKQLKDVGLPFIESSTSPPAEKDVKRDLKSKHKESDAQVVEEEDTTDFYDDQEEKPDESANQLGVLHMLKQYHEEENDGDDYQYDDYGYEGDY</sequence>
<dbReference type="AlphaFoldDB" id="A0AAR5QCP7"/>
<keyword evidence="8" id="KW-0010">Activator</keyword>
<accession>A0AAR5QCP7</accession>
<dbReference type="GO" id="GO:0017025">
    <property type="term" value="F:TBP-class protein binding"/>
    <property type="evidence" value="ECO:0007669"/>
    <property type="project" value="InterPro"/>
</dbReference>
<dbReference type="Gene3D" id="1.10.472.10">
    <property type="entry name" value="Cyclin-like"/>
    <property type="match status" value="2"/>
</dbReference>
<evidence type="ECO:0000256" key="12">
    <source>
        <dbReference type="PROSITE-ProRule" id="PRU00469"/>
    </source>
</evidence>
<dbReference type="SMART" id="SM00385">
    <property type="entry name" value="CYCLIN"/>
    <property type="match status" value="2"/>
</dbReference>
<organism evidence="16 17">
    <name type="scientific">Dendroctonus ponderosae</name>
    <name type="common">Mountain pine beetle</name>
    <dbReference type="NCBI Taxonomy" id="77166"/>
    <lineage>
        <taxon>Eukaryota</taxon>
        <taxon>Metazoa</taxon>
        <taxon>Ecdysozoa</taxon>
        <taxon>Arthropoda</taxon>
        <taxon>Hexapoda</taxon>
        <taxon>Insecta</taxon>
        <taxon>Pterygota</taxon>
        <taxon>Neoptera</taxon>
        <taxon>Endopterygota</taxon>
        <taxon>Coleoptera</taxon>
        <taxon>Polyphaga</taxon>
        <taxon>Cucujiformia</taxon>
        <taxon>Curculionidae</taxon>
        <taxon>Scolytinae</taxon>
        <taxon>Dendroctonus</taxon>
    </lineage>
</organism>
<dbReference type="Proteomes" id="UP000019118">
    <property type="component" value="Unassembled WGS sequence"/>
</dbReference>
<evidence type="ECO:0000259" key="15">
    <source>
        <dbReference type="PROSITE" id="PS51134"/>
    </source>
</evidence>
<evidence type="ECO:0000313" key="17">
    <source>
        <dbReference type="Proteomes" id="UP000019118"/>
    </source>
</evidence>
<feature type="coiled-coil region" evidence="13">
    <location>
        <begin position="300"/>
        <end position="330"/>
    </location>
</feature>
<evidence type="ECO:0000256" key="6">
    <source>
        <dbReference type="ARBA" id="ARBA00022833"/>
    </source>
</evidence>
<dbReference type="PRINTS" id="PR00685">
    <property type="entry name" value="TIFACTORIIB"/>
</dbReference>
<dbReference type="FunFam" id="1.10.472.10:FF:000002">
    <property type="entry name" value="Transcription factor IIIB 90 kDa subunit"/>
    <property type="match status" value="1"/>
</dbReference>
<feature type="region of interest" description="Disordered" evidence="14">
    <location>
        <begin position="455"/>
        <end position="491"/>
    </location>
</feature>
<dbReference type="GO" id="GO:0008270">
    <property type="term" value="F:zinc ion binding"/>
    <property type="evidence" value="ECO:0007669"/>
    <property type="project" value="UniProtKB-KW"/>
</dbReference>
<feature type="region of interest" description="Disordered" evidence="14">
    <location>
        <begin position="630"/>
        <end position="650"/>
    </location>
</feature>
<dbReference type="InterPro" id="IPR036915">
    <property type="entry name" value="Cyclin-like_sf"/>
</dbReference>
<keyword evidence="10" id="KW-0539">Nucleus</keyword>
<dbReference type="GO" id="GO:0097550">
    <property type="term" value="C:transcription preinitiation complex"/>
    <property type="evidence" value="ECO:0007669"/>
    <property type="project" value="TreeGrafter"/>
</dbReference>
<dbReference type="SUPFAM" id="SSF47954">
    <property type="entry name" value="Cyclin-like"/>
    <property type="match status" value="2"/>
</dbReference>
<dbReference type="Gene3D" id="2.20.25.10">
    <property type="match status" value="1"/>
</dbReference>
<evidence type="ECO:0000256" key="14">
    <source>
        <dbReference type="SAM" id="MobiDB-lite"/>
    </source>
</evidence>
<dbReference type="GO" id="GO:0001006">
    <property type="term" value="F:RNA polymerase III type 3 promoter sequence-specific DNA binding"/>
    <property type="evidence" value="ECO:0007669"/>
    <property type="project" value="TreeGrafter"/>
</dbReference>
<keyword evidence="17" id="KW-1185">Reference proteome</keyword>
<evidence type="ECO:0000256" key="10">
    <source>
        <dbReference type="ARBA" id="ARBA00023242"/>
    </source>
</evidence>
<name>A0AAR5QCP7_DENPD</name>
<evidence type="ECO:0000256" key="7">
    <source>
        <dbReference type="ARBA" id="ARBA00023015"/>
    </source>
</evidence>
<dbReference type="GO" id="GO:0000126">
    <property type="term" value="C:transcription factor TFIIIB complex"/>
    <property type="evidence" value="ECO:0007669"/>
    <property type="project" value="TreeGrafter"/>
</dbReference>
<feature type="domain" description="TFIIB-type" evidence="15">
    <location>
        <begin position="3"/>
        <end position="34"/>
    </location>
</feature>
<dbReference type="InterPro" id="IPR013137">
    <property type="entry name" value="Znf_TFIIB"/>
</dbReference>
<dbReference type="InterPro" id="IPR000812">
    <property type="entry name" value="TFIIB"/>
</dbReference>
<dbReference type="Gene3D" id="1.20.5.650">
    <property type="entry name" value="Single helix bin"/>
    <property type="match status" value="1"/>
</dbReference>
<evidence type="ECO:0000256" key="9">
    <source>
        <dbReference type="ARBA" id="ARBA00023163"/>
    </source>
</evidence>
<evidence type="ECO:0000256" key="8">
    <source>
        <dbReference type="ARBA" id="ARBA00023159"/>
    </source>
</evidence>
<reference evidence="16" key="2">
    <citation type="submission" date="2024-08" db="UniProtKB">
        <authorList>
            <consortium name="EnsemblMetazoa"/>
        </authorList>
    </citation>
    <scope>IDENTIFICATION</scope>
</reference>
<dbReference type="PANTHER" id="PTHR11618">
    <property type="entry name" value="TRANSCRIPTION INITIATION FACTOR IIB-RELATED"/>
    <property type="match status" value="1"/>
</dbReference>
<dbReference type="EnsemblMetazoa" id="XM_019915435.1">
    <property type="protein sequence ID" value="XP_019770994.1"/>
    <property type="gene ID" value="LOC109544986"/>
</dbReference>
<evidence type="ECO:0000313" key="16">
    <source>
        <dbReference type="EnsemblMetazoa" id="XP_019770994.1"/>
    </source>
</evidence>
<dbReference type="InterPro" id="IPR011665">
    <property type="entry name" value="BRF1_TBP-bd_dom"/>
</dbReference>
<keyword evidence="4" id="KW-0677">Repeat</keyword>
<dbReference type="InterPro" id="IPR013150">
    <property type="entry name" value="TFIIB_cyclin"/>
</dbReference>
<dbReference type="Pfam" id="PF00382">
    <property type="entry name" value="TFIIB"/>
    <property type="match status" value="2"/>
</dbReference>
<feature type="region of interest" description="Disordered" evidence="14">
    <location>
        <begin position="515"/>
        <end position="618"/>
    </location>
</feature>
<keyword evidence="6" id="KW-0862">Zinc</keyword>
<dbReference type="GO" id="GO:0005634">
    <property type="term" value="C:nucleus"/>
    <property type="evidence" value="ECO:0007669"/>
    <property type="project" value="UniProtKB-SubCell"/>
</dbReference>
<feature type="compositionally biased region" description="Acidic residues" evidence="14">
    <location>
        <begin position="632"/>
        <end position="650"/>
    </location>
</feature>
<keyword evidence="13" id="KW-0175">Coiled coil</keyword>
<feature type="compositionally biased region" description="Acidic residues" evidence="14">
    <location>
        <begin position="596"/>
        <end position="613"/>
    </location>
</feature>
<keyword evidence="5 12" id="KW-0863">Zinc-finger</keyword>
<dbReference type="InterPro" id="IPR013763">
    <property type="entry name" value="Cyclin-like_dom"/>
</dbReference>
<dbReference type="CDD" id="cd20553">
    <property type="entry name" value="CYCLIN_TFIIIB90_rpt1"/>
    <property type="match status" value="1"/>
</dbReference>
<feature type="compositionally biased region" description="Basic and acidic residues" evidence="14">
    <location>
        <begin position="455"/>
        <end position="469"/>
    </location>
</feature>
<reference evidence="17" key="1">
    <citation type="journal article" date="2013" name="Genome Biol.">
        <title>Draft genome of the mountain pine beetle, Dendroctonus ponderosae Hopkins, a major forest pest.</title>
        <authorList>
            <person name="Keeling C.I."/>
            <person name="Yuen M.M."/>
            <person name="Liao N.Y."/>
            <person name="Docking T.R."/>
            <person name="Chan S.K."/>
            <person name="Taylor G.A."/>
            <person name="Palmquist D.L."/>
            <person name="Jackman S.D."/>
            <person name="Nguyen A."/>
            <person name="Li M."/>
            <person name="Henderson H."/>
            <person name="Janes J.K."/>
            <person name="Zhao Y."/>
            <person name="Pandoh P."/>
            <person name="Moore R."/>
            <person name="Sperling F.A."/>
            <person name="Huber D.P."/>
            <person name="Birol I."/>
            <person name="Jones S.J."/>
            <person name="Bohlmann J."/>
        </authorList>
    </citation>
    <scope>NUCLEOTIDE SEQUENCE</scope>
</reference>
<keyword evidence="7" id="KW-0805">Transcription regulation</keyword>
<dbReference type="GO" id="GO:0070897">
    <property type="term" value="P:transcription preinitiation complex assembly"/>
    <property type="evidence" value="ECO:0007669"/>
    <property type="project" value="InterPro"/>
</dbReference>
<feature type="compositionally biased region" description="Basic residues" evidence="14">
    <location>
        <begin position="470"/>
        <end position="481"/>
    </location>
</feature>
<comment type="similarity">
    <text evidence="2">Belongs to the TFIIB family.</text>
</comment>
<dbReference type="SUPFAM" id="SSF57783">
    <property type="entry name" value="Zinc beta-ribbon"/>
    <property type="match status" value="1"/>
</dbReference>
<proteinExistence type="inferred from homology"/>
<evidence type="ECO:0000256" key="3">
    <source>
        <dbReference type="ARBA" id="ARBA00022723"/>
    </source>
</evidence>
<protein>
    <recommendedName>
        <fullName evidence="11">B-related factor 1</fullName>
    </recommendedName>
</protein>
<evidence type="ECO:0000256" key="5">
    <source>
        <dbReference type="ARBA" id="ARBA00022771"/>
    </source>
</evidence>
<dbReference type="GO" id="GO:0000995">
    <property type="term" value="F:RNA polymerase III general transcription initiation factor activity"/>
    <property type="evidence" value="ECO:0007669"/>
    <property type="project" value="TreeGrafter"/>
</dbReference>
<keyword evidence="9" id="KW-0804">Transcription</keyword>
<comment type="subcellular location">
    <subcellularLocation>
        <location evidence="1">Nucleus</location>
    </subcellularLocation>
</comment>
<evidence type="ECO:0000256" key="11">
    <source>
        <dbReference type="ARBA" id="ARBA00031009"/>
    </source>
</evidence>
<evidence type="ECO:0000256" key="1">
    <source>
        <dbReference type="ARBA" id="ARBA00004123"/>
    </source>
</evidence>
<dbReference type="Pfam" id="PF07741">
    <property type="entry name" value="BRF1"/>
    <property type="match status" value="1"/>
</dbReference>
<evidence type="ECO:0000256" key="4">
    <source>
        <dbReference type="ARBA" id="ARBA00022737"/>
    </source>
</evidence>
<dbReference type="FunFam" id="2.20.25.10:FF:000012">
    <property type="entry name" value="Putative transcription factor IIIB 90 kDa subunit"/>
    <property type="match status" value="1"/>
</dbReference>